<reference evidence="2" key="1">
    <citation type="journal article" date="2023" name="Front. Plant Sci.">
        <title>Chromosomal-level genome assembly of Melastoma candidum provides insights into trichome evolution.</title>
        <authorList>
            <person name="Zhong Y."/>
            <person name="Wu W."/>
            <person name="Sun C."/>
            <person name="Zou P."/>
            <person name="Liu Y."/>
            <person name="Dai S."/>
            <person name="Zhou R."/>
        </authorList>
    </citation>
    <scope>NUCLEOTIDE SEQUENCE [LARGE SCALE GENOMIC DNA]</scope>
</reference>
<evidence type="ECO:0000313" key="2">
    <source>
        <dbReference type="Proteomes" id="UP001057402"/>
    </source>
</evidence>
<accession>A0ACB9QPQ0</accession>
<protein>
    <submittedName>
        <fullName evidence="1">Uncharacterized protein</fullName>
    </submittedName>
</protein>
<evidence type="ECO:0000313" key="1">
    <source>
        <dbReference type="EMBL" id="KAI4368198.1"/>
    </source>
</evidence>
<keyword evidence="2" id="KW-1185">Reference proteome</keyword>
<dbReference type="Proteomes" id="UP001057402">
    <property type="component" value="Chromosome 5"/>
</dbReference>
<name>A0ACB9QPQ0_9MYRT</name>
<dbReference type="EMBL" id="CM042884">
    <property type="protein sequence ID" value="KAI4368198.1"/>
    <property type="molecule type" value="Genomic_DNA"/>
</dbReference>
<proteinExistence type="predicted"/>
<sequence>MSLLALLFLALFPSCSSSLDTLSASQSFKDGDVLVSGGGKFAFGFFSPGDSLRRFVGIWYAALPVQTVVWVANRDNPLSDTSGALSIDVQGDLVLHSQNGSALLWSTNVSSTLVARSSSPIVQLLDSGNLVLYANADKKFVRWQSFDHPTNIHMPYMKFGVNKTSGLNWSFTSWRTYDDPRRGNCTYKIDTTGYPQAFLYKDGKPHFQVGPWTGSHWSGIAEMTDTYLLGFSFVNDEEEVSFTFRNRNSSFTTITVVNETGTIQPLNWIDESKMWAPLYTGPRDPCDIYNKCGPNSNCDPDITSQYMCSCLPGFGPKSPINWYLRYTAEGCVRKKGASICQSGEDYKMIQNVKIPDTSASLVDMSLSLTECKQACLGNCSCMAYASANDIGAGSGCFRWHGDLVDIKTFSNAGQDLHVRVDATELDSWRAKLQNQMAKPDTDLPCYDLSFVAAATDNFSIANRLGSGGFGTVYRMEELDQKGKSDAELPFFNLSSLVAAMDNFSIYGRLGAGGFGVVSKLSDKEMKNEAILIAKLKHRNLIRMLGFCLEDNEKILTCEYLPNKSLETFLFDESKKYVIDWGLRFNIITVFEVFYIEVMEENGRASPALPGSSSDTFDATQSFRDADVLVSVGGTFVLGFFSPSDSGQRFLGIWYARVSVPTVVWVANRENPLNDSSGALSVDSLGNLIISSNNSASLVWSTNNSLLPAEVNSSPVVQLLDSGNLVLYQDVDKKAILWQSFDHPADTQLPNMKLGYKKTSSRTWSITSWRSYDDPRPGNCTYMADPTGYPQMFLYKDGAPHWRTGPWTGSRWSGIPEMRHKYIFNVFFVNDGDEFSITYTMINTSILSTLVVNETGTVGRMNWIEQEHRWTSMYSGPGEPCDYYNQCGPNGLCDPYKADQYMCSCFPGFQPRYPNHWLLRDTTGGCVRNTGASICQSGEGFVSINNTKLPDTSIAQVNMTMTLVECESACLRNCSCTAYASATESGGGSGCLMWYGELNDTRTFNIGQQIYIRVDAAELARETKMNNRNGNKKVILEIMLPVLAAAVLLVLVFVLLIRRHRRGVKRLPALWPRTPNNPSSVAKPLDTKELDRTSKSDAGLPSFKLSSVADFTDNFSLSNRLGVGGFGTVYKGVMSDGTEVAVKRLSEFSRQGDEEFKNEVNLIARLQHRNLVRMLGFCLEDNEKILVYEYLPNKSLDAFLFDKSKKSLLDWRIRFDILTGVARGLMYLHQDSRLRVIHRDLKASNVLLDTGMQPKISDFGMARMCGGDQSEGTTNRVVGTYGYMSPEYAMEGVFSVKSDVYSFGILLLEIISGKKISSYYDEGSSTNLAGHFWELWKGGRCMEIVDESIAVDEPHSWKEVLKCIQIGLLCVQELPTDRPTMSTVVFMLGNETVLASPQQPAYTIRKKNNMGTTNNSSSDSAASINQATISIVEGR</sequence>
<gene>
    <name evidence="1" type="ORF">MLD38_016784</name>
</gene>
<organism evidence="1 2">
    <name type="scientific">Melastoma candidum</name>
    <dbReference type="NCBI Taxonomy" id="119954"/>
    <lineage>
        <taxon>Eukaryota</taxon>
        <taxon>Viridiplantae</taxon>
        <taxon>Streptophyta</taxon>
        <taxon>Embryophyta</taxon>
        <taxon>Tracheophyta</taxon>
        <taxon>Spermatophyta</taxon>
        <taxon>Magnoliopsida</taxon>
        <taxon>eudicotyledons</taxon>
        <taxon>Gunneridae</taxon>
        <taxon>Pentapetalae</taxon>
        <taxon>rosids</taxon>
        <taxon>malvids</taxon>
        <taxon>Myrtales</taxon>
        <taxon>Melastomataceae</taxon>
        <taxon>Melastomatoideae</taxon>
        <taxon>Melastomateae</taxon>
        <taxon>Melastoma</taxon>
    </lineage>
</organism>
<comment type="caution">
    <text evidence="1">The sequence shown here is derived from an EMBL/GenBank/DDBJ whole genome shotgun (WGS) entry which is preliminary data.</text>
</comment>